<dbReference type="CDD" id="cd10027">
    <property type="entry name" value="UDG-F1-like"/>
    <property type="match status" value="1"/>
</dbReference>
<sequence>MKTNIGDWKEHLEGTSKMEYFQSLLSFLNDRRKLNIIYPPKGAWFRAFELSSFAKTKVVILGQDPYHGEGQAEGLSFSVPKNITIPPSLRNIYKELETNDVGFVNPGHGHLSFWAEQGVLLLNSVLTVEKNTPAAHANQGWEIFTDNVIKLLDEKKDHLVFLLWGAYAGKKSSLIDSERHLVLRSPHPSPFSASNGFFGCRHFVKTNEYLQNSNQSPIQWQIPS</sequence>
<gene>
    <name evidence="8" type="ORF">METZ01_LOCUS316596</name>
</gene>
<dbReference type="GO" id="GO:0097510">
    <property type="term" value="P:base-excision repair, AP site formation via deaminated base removal"/>
    <property type="evidence" value="ECO:0007669"/>
    <property type="project" value="TreeGrafter"/>
</dbReference>
<keyword evidence="5" id="KW-0378">Hydrolase</keyword>
<evidence type="ECO:0000313" key="8">
    <source>
        <dbReference type="EMBL" id="SVC63742.1"/>
    </source>
</evidence>
<dbReference type="PROSITE" id="PS00130">
    <property type="entry name" value="U_DNA_GLYCOSYLASE"/>
    <property type="match status" value="1"/>
</dbReference>
<dbReference type="FunFam" id="3.40.470.10:FF:000001">
    <property type="entry name" value="Uracil-DNA glycosylase"/>
    <property type="match status" value="1"/>
</dbReference>
<comment type="similarity">
    <text evidence="2">Belongs to the uracil-DNA glycosylase (UDG) superfamily. UNG family.</text>
</comment>
<dbReference type="SUPFAM" id="SSF52141">
    <property type="entry name" value="Uracil-DNA glycosylase-like"/>
    <property type="match status" value="1"/>
</dbReference>
<proteinExistence type="inferred from homology"/>
<dbReference type="EMBL" id="UINC01102262">
    <property type="protein sequence ID" value="SVC63742.1"/>
    <property type="molecule type" value="Genomic_DNA"/>
</dbReference>
<dbReference type="NCBIfam" id="NF003588">
    <property type="entry name" value="PRK05254.1-1"/>
    <property type="match status" value="1"/>
</dbReference>
<dbReference type="PANTHER" id="PTHR11264:SF0">
    <property type="entry name" value="URACIL-DNA GLYCOSYLASE"/>
    <property type="match status" value="1"/>
</dbReference>
<name>A0A382NVI1_9ZZZZ</name>
<dbReference type="Gene3D" id="3.40.470.10">
    <property type="entry name" value="Uracil-DNA glycosylase-like domain"/>
    <property type="match status" value="1"/>
</dbReference>
<dbReference type="SMART" id="SM00986">
    <property type="entry name" value="UDG"/>
    <property type="match status" value="1"/>
</dbReference>
<evidence type="ECO:0000256" key="1">
    <source>
        <dbReference type="ARBA" id="ARBA00001400"/>
    </source>
</evidence>
<keyword evidence="4" id="KW-0227">DNA damage</keyword>
<dbReference type="NCBIfam" id="TIGR00628">
    <property type="entry name" value="ung"/>
    <property type="match status" value="1"/>
</dbReference>
<evidence type="ECO:0000259" key="7">
    <source>
        <dbReference type="SMART" id="SM00986"/>
    </source>
</evidence>
<dbReference type="Pfam" id="PF03167">
    <property type="entry name" value="UDG"/>
    <property type="match status" value="1"/>
</dbReference>
<keyword evidence="6" id="KW-0234">DNA repair</keyword>
<dbReference type="EC" id="3.2.2.27" evidence="3"/>
<dbReference type="InterPro" id="IPR002043">
    <property type="entry name" value="UDG_fam1"/>
</dbReference>
<dbReference type="InterPro" id="IPR018085">
    <property type="entry name" value="Ura-DNA_Glyclase_AS"/>
</dbReference>
<comment type="catalytic activity">
    <reaction evidence="1">
        <text>Hydrolyzes single-stranded DNA or mismatched double-stranded DNA and polynucleotides, releasing free uracil.</text>
        <dbReference type="EC" id="3.2.2.27"/>
    </reaction>
</comment>
<dbReference type="NCBIfam" id="NF003591">
    <property type="entry name" value="PRK05254.1-4"/>
    <property type="match status" value="1"/>
</dbReference>
<feature type="domain" description="Uracil-DNA glycosylase-like" evidence="7">
    <location>
        <begin position="49"/>
        <end position="210"/>
    </location>
</feature>
<evidence type="ECO:0000256" key="6">
    <source>
        <dbReference type="ARBA" id="ARBA00023204"/>
    </source>
</evidence>
<dbReference type="GO" id="GO:0004844">
    <property type="term" value="F:uracil DNA N-glycosylase activity"/>
    <property type="evidence" value="ECO:0007669"/>
    <property type="project" value="UniProtKB-EC"/>
</dbReference>
<dbReference type="PANTHER" id="PTHR11264">
    <property type="entry name" value="URACIL-DNA GLYCOSYLASE"/>
    <property type="match status" value="1"/>
</dbReference>
<dbReference type="HAMAP" id="MF_00148">
    <property type="entry name" value="UDG"/>
    <property type="match status" value="1"/>
</dbReference>
<evidence type="ECO:0000256" key="3">
    <source>
        <dbReference type="ARBA" id="ARBA00012030"/>
    </source>
</evidence>
<protein>
    <recommendedName>
        <fullName evidence="3">uracil-DNA glycosylase</fullName>
        <ecNumber evidence="3">3.2.2.27</ecNumber>
    </recommendedName>
</protein>
<dbReference type="InterPro" id="IPR005122">
    <property type="entry name" value="Uracil-DNA_glycosylase-like"/>
</dbReference>
<reference evidence="8" key="1">
    <citation type="submission" date="2018-05" db="EMBL/GenBank/DDBJ databases">
        <authorList>
            <person name="Lanie J.A."/>
            <person name="Ng W.-L."/>
            <person name="Kazmierczak K.M."/>
            <person name="Andrzejewski T.M."/>
            <person name="Davidsen T.M."/>
            <person name="Wayne K.J."/>
            <person name="Tettelin H."/>
            <person name="Glass J.I."/>
            <person name="Rusch D."/>
            <person name="Podicherti R."/>
            <person name="Tsui H.-C.T."/>
            <person name="Winkler M.E."/>
        </authorList>
    </citation>
    <scope>NUCLEOTIDE SEQUENCE</scope>
</reference>
<dbReference type="InterPro" id="IPR036895">
    <property type="entry name" value="Uracil-DNA_glycosylase-like_sf"/>
</dbReference>
<evidence type="ECO:0000256" key="4">
    <source>
        <dbReference type="ARBA" id="ARBA00022763"/>
    </source>
</evidence>
<organism evidence="8">
    <name type="scientific">marine metagenome</name>
    <dbReference type="NCBI Taxonomy" id="408172"/>
    <lineage>
        <taxon>unclassified sequences</taxon>
        <taxon>metagenomes</taxon>
        <taxon>ecological metagenomes</taxon>
    </lineage>
</organism>
<dbReference type="SMART" id="SM00987">
    <property type="entry name" value="UreE_C"/>
    <property type="match status" value="1"/>
</dbReference>
<evidence type="ECO:0000256" key="2">
    <source>
        <dbReference type="ARBA" id="ARBA00008184"/>
    </source>
</evidence>
<dbReference type="AlphaFoldDB" id="A0A382NVI1"/>
<dbReference type="NCBIfam" id="NF003592">
    <property type="entry name" value="PRK05254.1-5"/>
    <property type="match status" value="1"/>
</dbReference>
<accession>A0A382NVI1</accession>
<evidence type="ECO:0000256" key="5">
    <source>
        <dbReference type="ARBA" id="ARBA00022801"/>
    </source>
</evidence>
<dbReference type="NCBIfam" id="NF003589">
    <property type="entry name" value="PRK05254.1-2"/>
    <property type="match status" value="1"/>
</dbReference>